<dbReference type="PROSITE" id="PS50304">
    <property type="entry name" value="TUDOR"/>
    <property type="match status" value="1"/>
</dbReference>
<organism evidence="9 10">
    <name type="scientific">Cloeon dipterum</name>
    <dbReference type="NCBI Taxonomy" id="197152"/>
    <lineage>
        <taxon>Eukaryota</taxon>
        <taxon>Metazoa</taxon>
        <taxon>Ecdysozoa</taxon>
        <taxon>Arthropoda</taxon>
        <taxon>Hexapoda</taxon>
        <taxon>Insecta</taxon>
        <taxon>Pterygota</taxon>
        <taxon>Palaeoptera</taxon>
        <taxon>Ephemeroptera</taxon>
        <taxon>Pisciforma</taxon>
        <taxon>Baetidae</taxon>
        <taxon>Cloeon</taxon>
    </lineage>
</organism>
<dbReference type="PANTHER" id="PTHR13681:SF24">
    <property type="entry name" value="TUDOR DOMAIN-CONTAINING PROTEIN 3"/>
    <property type="match status" value="1"/>
</dbReference>
<dbReference type="Gene3D" id="1.10.8.10">
    <property type="entry name" value="DNA helicase RuvA subunit, C-terminal domain"/>
    <property type="match status" value="1"/>
</dbReference>
<feature type="compositionally biased region" description="Polar residues" evidence="6">
    <location>
        <begin position="488"/>
        <end position="502"/>
    </location>
</feature>
<dbReference type="SMART" id="SM00165">
    <property type="entry name" value="UBA"/>
    <property type="match status" value="1"/>
</dbReference>
<dbReference type="PROSITE" id="PS50030">
    <property type="entry name" value="UBA"/>
    <property type="match status" value="1"/>
</dbReference>
<feature type="compositionally biased region" description="Polar residues" evidence="6">
    <location>
        <begin position="410"/>
        <end position="425"/>
    </location>
</feature>
<gene>
    <name evidence="9" type="ORF">CLODIP_2_CD06165</name>
</gene>
<feature type="region of interest" description="Disordered" evidence="6">
    <location>
        <begin position="455"/>
        <end position="502"/>
    </location>
</feature>
<dbReference type="Pfam" id="PF00627">
    <property type="entry name" value="UBA"/>
    <property type="match status" value="1"/>
</dbReference>
<dbReference type="SUPFAM" id="SSF63748">
    <property type="entry name" value="Tudor/PWWP/MBT"/>
    <property type="match status" value="1"/>
</dbReference>
<evidence type="ECO:0000256" key="6">
    <source>
        <dbReference type="SAM" id="MobiDB-lite"/>
    </source>
</evidence>
<dbReference type="Proteomes" id="UP000494165">
    <property type="component" value="Unassembled WGS sequence"/>
</dbReference>
<feature type="compositionally biased region" description="Gly residues" evidence="6">
    <location>
        <begin position="364"/>
        <end position="377"/>
    </location>
</feature>
<comment type="subcellular location">
    <subcellularLocation>
        <location evidence="1">Nucleus</location>
    </subcellularLocation>
</comment>
<feature type="compositionally biased region" description="Basic and acidic residues" evidence="6">
    <location>
        <begin position="330"/>
        <end position="362"/>
    </location>
</feature>
<dbReference type="GO" id="GO:0005634">
    <property type="term" value="C:nucleus"/>
    <property type="evidence" value="ECO:0007669"/>
    <property type="project" value="UniProtKB-SubCell"/>
</dbReference>
<dbReference type="PANTHER" id="PTHR13681">
    <property type="entry name" value="SURVIVAL OF MOTOR NEURON-RELATED-SPLICING FACTOR 30-RELATED"/>
    <property type="match status" value="1"/>
</dbReference>
<evidence type="ECO:0000256" key="3">
    <source>
        <dbReference type="ARBA" id="ARBA00022853"/>
    </source>
</evidence>
<dbReference type="SUPFAM" id="SSF46934">
    <property type="entry name" value="UBA-like"/>
    <property type="match status" value="1"/>
</dbReference>
<evidence type="ECO:0000313" key="9">
    <source>
        <dbReference type="EMBL" id="CAB3365397.1"/>
    </source>
</evidence>
<evidence type="ECO:0000256" key="4">
    <source>
        <dbReference type="ARBA" id="ARBA00023242"/>
    </source>
</evidence>
<dbReference type="SMART" id="SM01161">
    <property type="entry name" value="DUF1767"/>
    <property type="match status" value="1"/>
</dbReference>
<feature type="region of interest" description="Disordered" evidence="6">
    <location>
        <begin position="282"/>
        <end position="425"/>
    </location>
</feature>
<evidence type="ECO:0000259" key="7">
    <source>
        <dbReference type="PROSITE" id="PS50030"/>
    </source>
</evidence>
<dbReference type="Pfam" id="PF08585">
    <property type="entry name" value="RMI1_N_C"/>
    <property type="match status" value="1"/>
</dbReference>
<feature type="compositionally biased region" description="Basic and acidic residues" evidence="6">
    <location>
        <begin position="294"/>
        <end position="316"/>
    </location>
</feature>
<keyword evidence="4" id="KW-0539">Nucleus</keyword>
<dbReference type="InterPro" id="IPR002999">
    <property type="entry name" value="Tudor"/>
</dbReference>
<feature type="domain" description="UBA" evidence="7">
    <location>
        <begin position="243"/>
        <end position="282"/>
    </location>
</feature>
<dbReference type="InterPro" id="IPR042470">
    <property type="entry name" value="RMI1_N_C_sf"/>
</dbReference>
<dbReference type="OrthoDB" id="434939at2759"/>
<dbReference type="GO" id="GO:0006325">
    <property type="term" value="P:chromatin organization"/>
    <property type="evidence" value="ECO:0007669"/>
    <property type="project" value="UniProtKB-KW"/>
</dbReference>
<evidence type="ECO:0000256" key="2">
    <source>
        <dbReference type="ARBA" id="ARBA00013421"/>
    </source>
</evidence>
<evidence type="ECO:0000259" key="8">
    <source>
        <dbReference type="PROSITE" id="PS50304"/>
    </source>
</evidence>
<dbReference type="SMART" id="SM00333">
    <property type="entry name" value="TUDOR"/>
    <property type="match status" value="1"/>
</dbReference>
<feature type="compositionally biased region" description="Low complexity" evidence="6">
    <location>
        <begin position="396"/>
        <end position="409"/>
    </location>
</feature>
<comment type="function">
    <text evidence="5">Scaffolding protein that specifically recognizes and binds dimethylarginine-containing proteins. Plays a role in the regulation of translation of target mRNAs by binding Arg/Gly-rich motifs (GAR) in dimethylarginine-containing proteins. In nucleus, acts as a coactivator: recognizes and binds asymmetric dimethylation on the core histone tails associated with transcriptional activation (H3R17me2a and H4R3me2a) and recruits proteins at these arginine-methylated loci. In cytoplasm, acts as an antiviral factor that participates in the assembly of stress granules together with G3BP1.</text>
</comment>
<accession>A0A8S1C0B7</accession>
<dbReference type="InterPro" id="IPR013894">
    <property type="entry name" value="RMI1_OB"/>
</dbReference>
<sequence>MAVAERLKQEGWFLTPEGLESVTDSGNLSDIKAIIRRALDMDLKEIAESSFIDDIVKSKVEAIEGHCVVQIQKIRNISAPKVNEESGAAPRMLKLLLTDGTSTCQAIEVEHLPSLSLNTPPGTKLRFKPGTIPISHGFIQLKPALLEFLGGRVAPLVEKWELNRTLAKHSRGRIGEEGGPPPWIPFGQKIMKAQPSDRNFKSLDTGEKENKENPEFEAQRKDAIAEAARAGSKKVFGGGTKQMLDHNVQQVVNMGFSVSQAEYALKQSRNNVDRALKILQKGEESTMQNFPSQKRIDKPEPRGRKKGDREKDEDGVAAKPSGKVSLFDFLEDKLPIQKEPEKKNSNFLSDRKDRKDFHREPNHGGSGFSGGSSGRGGRYQDSWSRQNDRVGQKPPRFQQQAQRLQQRQQNMSANKQFDSGLNSSYSTWSSGNNDYNGQWGSFSGLANESISKDLFRSNNDDVGQWKMPPEPKGKRRPEPEMKAPAYQSAFQQKSSRGFSDFGNDSRSSDVFGDANHVPFSVSFSRNFQSPQNDVPSASSLCESRWEWHEGDKCMAKYWEDNRHYRAEVTGVSAKTVVVRFLEYGNFEELRDRLLAGNAE</sequence>
<dbReference type="CDD" id="cd14297">
    <property type="entry name" value="UBA2_spUBP14_like"/>
    <property type="match status" value="1"/>
</dbReference>
<evidence type="ECO:0000313" key="10">
    <source>
        <dbReference type="Proteomes" id="UP000494165"/>
    </source>
</evidence>
<dbReference type="EMBL" id="CADEPI010000020">
    <property type="protein sequence ID" value="CAB3365397.1"/>
    <property type="molecule type" value="Genomic_DNA"/>
</dbReference>
<dbReference type="Gene3D" id="2.30.30.140">
    <property type="match status" value="1"/>
</dbReference>
<feature type="domain" description="Tudor" evidence="8">
    <location>
        <begin position="546"/>
        <end position="599"/>
    </location>
</feature>
<keyword evidence="10" id="KW-1185">Reference proteome</keyword>
<dbReference type="Pfam" id="PF00567">
    <property type="entry name" value="TUDOR"/>
    <property type="match status" value="1"/>
</dbReference>
<dbReference type="Gene3D" id="2.40.50.770">
    <property type="entry name" value="RecQ-mediated genome instability protein Rmi1, C-terminal domain"/>
    <property type="match status" value="1"/>
</dbReference>
<reference evidence="9 10" key="1">
    <citation type="submission" date="2020-04" db="EMBL/GenBank/DDBJ databases">
        <authorList>
            <person name="Alioto T."/>
            <person name="Alioto T."/>
            <person name="Gomez Garrido J."/>
        </authorList>
    </citation>
    <scope>NUCLEOTIDE SEQUENCE [LARGE SCALE GENOMIC DNA]</scope>
</reference>
<evidence type="ECO:0000256" key="5">
    <source>
        <dbReference type="ARBA" id="ARBA00035105"/>
    </source>
</evidence>
<dbReference type="InterPro" id="IPR009060">
    <property type="entry name" value="UBA-like_sf"/>
</dbReference>
<dbReference type="InterPro" id="IPR015940">
    <property type="entry name" value="UBA"/>
</dbReference>
<proteinExistence type="predicted"/>
<evidence type="ECO:0000256" key="1">
    <source>
        <dbReference type="ARBA" id="ARBA00004123"/>
    </source>
</evidence>
<keyword evidence="3" id="KW-0156">Chromatin regulator</keyword>
<dbReference type="AlphaFoldDB" id="A0A8S1C0B7"/>
<name>A0A8S1C0B7_9INSE</name>
<feature type="compositionally biased region" description="Basic and acidic residues" evidence="6">
    <location>
        <begin position="469"/>
        <end position="481"/>
    </location>
</feature>
<comment type="caution">
    <text evidence="9">The sequence shown here is derived from an EMBL/GenBank/DDBJ whole genome shotgun (WGS) entry which is preliminary data.</text>
</comment>
<protein>
    <recommendedName>
        <fullName evidence="2">Tudor domain-containing protein 3</fullName>
    </recommendedName>
</protein>